<gene>
    <name evidence="3" type="ORF">COLO4_14744</name>
</gene>
<name>A0A1R3JR33_9ROSI</name>
<dbReference type="Pfam" id="PF07734">
    <property type="entry name" value="FBA_1"/>
    <property type="match status" value="1"/>
</dbReference>
<dbReference type="STRING" id="93759.A0A1R3JR33"/>
<dbReference type="Proteomes" id="UP000187203">
    <property type="component" value="Unassembled WGS sequence"/>
</dbReference>
<keyword evidence="4" id="KW-1185">Reference proteome</keyword>
<feature type="domain" description="F-box" evidence="1">
    <location>
        <begin position="3"/>
        <end position="39"/>
    </location>
</feature>
<evidence type="ECO:0000313" key="3">
    <source>
        <dbReference type="EMBL" id="OMO97264.1"/>
    </source>
</evidence>
<reference evidence="4" key="1">
    <citation type="submission" date="2013-09" db="EMBL/GenBank/DDBJ databases">
        <title>Corchorus olitorius genome sequencing.</title>
        <authorList>
            <person name="Alam M."/>
            <person name="Haque M.S."/>
            <person name="Islam M.S."/>
            <person name="Emdad E.M."/>
            <person name="Islam M.M."/>
            <person name="Ahmed B."/>
            <person name="Halim A."/>
            <person name="Hossen Q.M.M."/>
            <person name="Hossain M.Z."/>
            <person name="Ahmed R."/>
            <person name="Khan M.M."/>
            <person name="Islam R."/>
            <person name="Rashid M.M."/>
            <person name="Khan S.A."/>
            <person name="Rahman M.S."/>
            <person name="Alam M."/>
            <person name="Yahiya A.S."/>
            <person name="Khan M.S."/>
            <person name="Azam M.S."/>
            <person name="Haque T."/>
            <person name="Lashkar M.Z.H."/>
            <person name="Akhand A.I."/>
            <person name="Morshed G."/>
            <person name="Roy S."/>
            <person name="Uddin K.S."/>
            <person name="Rabeya T."/>
            <person name="Hossain A.S."/>
            <person name="Chowdhury A."/>
            <person name="Snigdha A.R."/>
            <person name="Mortoza M.S."/>
            <person name="Matin S.A."/>
            <person name="Hoque S.M.E."/>
            <person name="Islam M.K."/>
            <person name="Roy D.K."/>
            <person name="Haider R."/>
            <person name="Moosa M.M."/>
            <person name="Elias S.M."/>
            <person name="Hasan A.M."/>
            <person name="Jahan S."/>
            <person name="Shafiuddin M."/>
            <person name="Mahmood N."/>
            <person name="Shommy N.S."/>
        </authorList>
    </citation>
    <scope>NUCLEOTIDE SEQUENCE [LARGE SCALE GENOMIC DNA]</scope>
    <source>
        <strain evidence="4">cv. O-4</strain>
    </source>
</reference>
<protein>
    <submittedName>
        <fullName evidence="3">Uncharacterized protein</fullName>
    </submittedName>
</protein>
<dbReference type="InterPro" id="IPR006527">
    <property type="entry name" value="F-box-assoc_dom_typ1"/>
</dbReference>
<dbReference type="InterPro" id="IPR001810">
    <property type="entry name" value="F-box_dom"/>
</dbReference>
<comment type="caution">
    <text evidence="3">The sequence shown here is derived from an EMBL/GenBank/DDBJ whole genome shotgun (WGS) entry which is preliminary data.</text>
</comment>
<dbReference type="Pfam" id="PF00646">
    <property type="entry name" value="F-box"/>
    <property type="match status" value="1"/>
</dbReference>
<dbReference type="AlphaFoldDB" id="A0A1R3JR33"/>
<accession>A0A1R3JR33</accession>
<proteinExistence type="predicted"/>
<evidence type="ECO:0000259" key="1">
    <source>
        <dbReference type="Pfam" id="PF00646"/>
    </source>
</evidence>
<feature type="domain" description="F-box associated beta-propeller type 1" evidence="2">
    <location>
        <begin position="96"/>
        <end position="171"/>
    </location>
</feature>
<dbReference type="EMBL" id="AWUE01015455">
    <property type="protein sequence ID" value="OMO97264.1"/>
    <property type="molecule type" value="Genomic_DNA"/>
</dbReference>
<organism evidence="3 4">
    <name type="scientific">Corchorus olitorius</name>
    <dbReference type="NCBI Taxonomy" id="93759"/>
    <lineage>
        <taxon>Eukaryota</taxon>
        <taxon>Viridiplantae</taxon>
        <taxon>Streptophyta</taxon>
        <taxon>Embryophyta</taxon>
        <taxon>Tracheophyta</taxon>
        <taxon>Spermatophyta</taxon>
        <taxon>Magnoliopsida</taxon>
        <taxon>eudicotyledons</taxon>
        <taxon>Gunneridae</taxon>
        <taxon>Pentapetalae</taxon>
        <taxon>rosids</taxon>
        <taxon>malvids</taxon>
        <taxon>Malvales</taxon>
        <taxon>Malvaceae</taxon>
        <taxon>Grewioideae</taxon>
        <taxon>Apeibeae</taxon>
        <taxon>Corchorus</taxon>
    </lineage>
</organism>
<dbReference type="CDD" id="cd09917">
    <property type="entry name" value="F-box_SF"/>
    <property type="match status" value="1"/>
</dbReference>
<evidence type="ECO:0000313" key="4">
    <source>
        <dbReference type="Proteomes" id="UP000187203"/>
    </source>
</evidence>
<dbReference type="PANTHER" id="PTHR31672">
    <property type="entry name" value="BNACNNG10540D PROTEIN"/>
    <property type="match status" value="1"/>
</dbReference>
<dbReference type="OrthoDB" id="851737at2759"/>
<dbReference type="InterPro" id="IPR050796">
    <property type="entry name" value="SCF_F-box_component"/>
</dbReference>
<dbReference type="SUPFAM" id="SSF81383">
    <property type="entry name" value="F-box domain"/>
    <property type="match status" value="1"/>
</dbReference>
<dbReference type="PANTHER" id="PTHR31672:SF13">
    <property type="entry name" value="F-BOX PROTEIN CPR30-LIKE"/>
    <property type="match status" value="1"/>
</dbReference>
<evidence type="ECO:0000259" key="2">
    <source>
        <dbReference type="Pfam" id="PF07734"/>
    </source>
</evidence>
<sequence>MMIPKELIFEIFLCLSVKDLLRFRCLSKDVCQEIDSDAFTTAHLNRTKETKTHRKLVVHNYNYRKRDGEKSGLYVADLNDEDEISRATKLANPLIRDESSVYGSCNGLLLFSHKNDYLYRWLLLNPFTRKFKKVISCPRETSYYGRTLFGFGYDSIGNDYKLVQIIIECENWCYEEDVVKYMEE</sequence>
<dbReference type="InterPro" id="IPR036047">
    <property type="entry name" value="F-box-like_dom_sf"/>
</dbReference>